<dbReference type="SUPFAM" id="SSF48403">
    <property type="entry name" value="Ankyrin repeat"/>
    <property type="match status" value="1"/>
</dbReference>
<dbReference type="Gene3D" id="1.25.40.20">
    <property type="entry name" value="Ankyrin repeat-containing domain"/>
    <property type="match status" value="1"/>
</dbReference>
<name>A0A7M1XN76_9SPIR</name>
<feature type="repeat" description="ANK" evidence="1">
    <location>
        <begin position="115"/>
        <end position="147"/>
    </location>
</feature>
<keyword evidence="1" id="KW-0040">ANK repeat</keyword>
<gene>
    <name evidence="2" type="ORF">DYE49_12015</name>
</gene>
<dbReference type="Proteomes" id="UP000593591">
    <property type="component" value="Chromosome"/>
</dbReference>
<dbReference type="PROSITE" id="PS50088">
    <property type="entry name" value="ANK_REPEAT"/>
    <property type="match status" value="1"/>
</dbReference>
<evidence type="ECO:0000256" key="1">
    <source>
        <dbReference type="PROSITE-ProRule" id="PRU00023"/>
    </source>
</evidence>
<organism evidence="2 3">
    <name type="scientific">Treponema rectale</name>
    <dbReference type="NCBI Taxonomy" id="744512"/>
    <lineage>
        <taxon>Bacteria</taxon>
        <taxon>Pseudomonadati</taxon>
        <taxon>Spirochaetota</taxon>
        <taxon>Spirochaetia</taxon>
        <taxon>Spirochaetales</taxon>
        <taxon>Treponemataceae</taxon>
        <taxon>Treponema</taxon>
    </lineage>
</organism>
<protein>
    <submittedName>
        <fullName evidence="2">Ankyrin repeat domain-containing protein</fullName>
    </submittedName>
</protein>
<dbReference type="AlphaFoldDB" id="A0A7M1XN76"/>
<dbReference type="SMART" id="SM00248">
    <property type="entry name" value="ANK"/>
    <property type="match status" value="3"/>
</dbReference>
<evidence type="ECO:0000313" key="3">
    <source>
        <dbReference type="Proteomes" id="UP000593591"/>
    </source>
</evidence>
<evidence type="ECO:0000313" key="2">
    <source>
        <dbReference type="EMBL" id="QOS41134.1"/>
    </source>
</evidence>
<sequence>MKYLMLRLFILLVKWMTVKMNRFFFSIWVLLLLFSCNLKNNSHKNTTISLEDQLIIALDNYEYKKACKIIQLGADKNIIYNKQPLLMYAVSKNLTNFSLFLINDNADVNIMDEDENNTLLSLAIYNKNFEIEKAIVEKGVNLNYKNKKNDDYISICIIEKDYKFLSYILLNNEIQKLFEKNKEKYLYQFIYNWNLETSDMIDVMYKENFEVFNKVPVLLIGIDNIDVLKFFINKGIDPNKKYFNPDNDEFVTPLEYAYSAEYKYTHYLGTDSKFSDESDEVKNIRKIIKFLKTKTASPHQ</sequence>
<proteinExistence type="predicted"/>
<dbReference type="InterPro" id="IPR036770">
    <property type="entry name" value="Ankyrin_rpt-contain_sf"/>
</dbReference>
<dbReference type="KEGG" id="trc:DYE49_12015"/>
<dbReference type="Pfam" id="PF12796">
    <property type="entry name" value="Ank_2"/>
    <property type="match status" value="1"/>
</dbReference>
<dbReference type="InterPro" id="IPR002110">
    <property type="entry name" value="Ankyrin_rpt"/>
</dbReference>
<dbReference type="EMBL" id="CP031517">
    <property type="protein sequence ID" value="QOS41134.1"/>
    <property type="molecule type" value="Genomic_DNA"/>
</dbReference>
<reference evidence="2 3" key="1">
    <citation type="submission" date="2018-08" db="EMBL/GenBank/DDBJ databases">
        <title>The first complete genome of Treponema rectale (CHPAT), a commensal spirochete of the bovine rectum.</title>
        <authorList>
            <person name="Staton G.J."/>
            <person name="Clegg S.R."/>
            <person name="Carter S.D."/>
            <person name="Radford A.D."/>
            <person name="Darby A."/>
            <person name="Hall N."/>
            <person name="Birtles R.J."/>
            <person name="Evans N.J."/>
        </authorList>
    </citation>
    <scope>NUCLEOTIDE SEQUENCE [LARGE SCALE GENOMIC DNA]</scope>
    <source>
        <strain evidence="2 3">CHPA</strain>
    </source>
</reference>
<accession>A0A7M1XN76</accession>